<dbReference type="Proteomes" id="UP001199469">
    <property type="component" value="Unassembled WGS sequence"/>
</dbReference>
<evidence type="ECO:0000313" key="2">
    <source>
        <dbReference type="EMBL" id="MCD2193177.1"/>
    </source>
</evidence>
<dbReference type="SUPFAM" id="SSF54593">
    <property type="entry name" value="Glyoxalase/Bleomycin resistance protein/Dihydroxybiphenyl dioxygenase"/>
    <property type="match status" value="1"/>
</dbReference>
<dbReference type="CDD" id="cd06588">
    <property type="entry name" value="PhnB_like"/>
    <property type="match status" value="1"/>
</dbReference>
<proteinExistence type="predicted"/>
<gene>
    <name evidence="2" type="ORF">LQ327_07230</name>
</gene>
<dbReference type="InterPro" id="IPR028973">
    <property type="entry name" value="PhnB-like"/>
</dbReference>
<reference evidence="2 3" key="1">
    <citation type="submission" date="2021-11" db="EMBL/GenBank/DDBJ databases">
        <title>Draft genome sequence of Actinomycetospora sp. SF1 isolated from the rhizosphere soil.</title>
        <authorList>
            <person name="Duangmal K."/>
            <person name="Chantavorakit T."/>
        </authorList>
    </citation>
    <scope>NUCLEOTIDE SEQUENCE [LARGE SCALE GENOMIC DNA]</scope>
    <source>
        <strain evidence="2 3">TBRC 5722</strain>
    </source>
</reference>
<dbReference type="EMBL" id="JAJNDB010000001">
    <property type="protein sequence ID" value="MCD2193177.1"/>
    <property type="molecule type" value="Genomic_DNA"/>
</dbReference>
<keyword evidence="3" id="KW-1185">Reference proteome</keyword>
<dbReference type="InterPro" id="IPR029068">
    <property type="entry name" value="Glyas_Bleomycin-R_OHBP_Dase"/>
</dbReference>
<dbReference type="PANTHER" id="PTHR33990:SF1">
    <property type="entry name" value="PROTEIN YJDN"/>
    <property type="match status" value="1"/>
</dbReference>
<dbReference type="RefSeq" id="WP_230730918.1">
    <property type="nucleotide sequence ID" value="NZ_JAJNDB010000001.1"/>
</dbReference>
<dbReference type="PANTHER" id="PTHR33990">
    <property type="entry name" value="PROTEIN YJDN-RELATED"/>
    <property type="match status" value="1"/>
</dbReference>
<name>A0ABS8P5H3_9PSEU</name>
<evidence type="ECO:0000259" key="1">
    <source>
        <dbReference type="Pfam" id="PF00903"/>
    </source>
</evidence>
<comment type="caution">
    <text evidence="2">The sequence shown here is derived from an EMBL/GenBank/DDBJ whole genome shotgun (WGS) entry which is preliminary data.</text>
</comment>
<dbReference type="Gene3D" id="3.10.180.10">
    <property type="entry name" value="2,3-Dihydroxybiphenyl 1,2-Dioxygenase, domain 1"/>
    <property type="match status" value="1"/>
</dbReference>
<sequence>MGTNLNPYLHFTDTARAAMEFYREVFGGTLNVMTFGDMGTEGPEATKVMHAQLETPSGFVLMASDTPEGMERPTGSGISVSLSGDQTEELRGYFKHLSESGAVTMPLEKQMWGDEFGACTDGYGVDWLVNIAGSAT</sequence>
<accession>A0ABS8P5H3</accession>
<dbReference type="InterPro" id="IPR004360">
    <property type="entry name" value="Glyas_Fos-R_dOase_dom"/>
</dbReference>
<evidence type="ECO:0000313" key="3">
    <source>
        <dbReference type="Proteomes" id="UP001199469"/>
    </source>
</evidence>
<feature type="domain" description="Glyoxalase/fosfomycin resistance/dioxygenase" evidence="1">
    <location>
        <begin position="6"/>
        <end position="127"/>
    </location>
</feature>
<dbReference type="Pfam" id="PF00903">
    <property type="entry name" value="Glyoxalase"/>
    <property type="match status" value="1"/>
</dbReference>
<protein>
    <submittedName>
        <fullName evidence="2">VOC family protein</fullName>
    </submittedName>
</protein>
<organism evidence="2 3">
    <name type="scientific">Actinomycetospora endophytica</name>
    <dbReference type="NCBI Taxonomy" id="2291215"/>
    <lineage>
        <taxon>Bacteria</taxon>
        <taxon>Bacillati</taxon>
        <taxon>Actinomycetota</taxon>
        <taxon>Actinomycetes</taxon>
        <taxon>Pseudonocardiales</taxon>
        <taxon>Pseudonocardiaceae</taxon>
        <taxon>Actinomycetospora</taxon>
    </lineage>
</organism>